<feature type="compositionally biased region" description="Basic and acidic residues" evidence="1">
    <location>
        <begin position="957"/>
        <end position="973"/>
    </location>
</feature>
<feature type="region of interest" description="Disordered" evidence="1">
    <location>
        <begin position="594"/>
        <end position="781"/>
    </location>
</feature>
<gene>
    <name evidence="3" type="ORF">CkaCkLH20_13083</name>
</gene>
<dbReference type="InterPro" id="IPR057214">
    <property type="entry name" value="DUF7892"/>
</dbReference>
<keyword evidence="4" id="KW-1185">Reference proteome</keyword>
<feature type="compositionally biased region" description="Pro residues" evidence="1">
    <location>
        <begin position="312"/>
        <end position="328"/>
    </location>
</feature>
<feature type="compositionally biased region" description="Basic and acidic residues" evidence="1">
    <location>
        <begin position="736"/>
        <end position="747"/>
    </location>
</feature>
<reference evidence="3" key="2">
    <citation type="submission" date="2020-11" db="EMBL/GenBank/DDBJ databases">
        <title>Whole genome sequencing of Colletotrichum sp.</title>
        <authorList>
            <person name="Li H."/>
        </authorList>
    </citation>
    <scope>NUCLEOTIDE SEQUENCE</scope>
    <source>
        <strain evidence="3">CkLH20</strain>
    </source>
</reference>
<dbReference type="AlphaFoldDB" id="A0A9P6HW85"/>
<dbReference type="Proteomes" id="UP000781932">
    <property type="component" value="Unassembled WGS sequence"/>
</dbReference>
<feature type="region of interest" description="Disordered" evidence="1">
    <location>
        <begin position="265"/>
        <end position="330"/>
    </location>
</feature>
<evidence type="ECO:0000256" key="1">
    <source>
        <dbReference type="SAM" id="MobiDB-lite"/>
    </source>
</evidence>
<feature type="compositionally biased region" description="Polar residues" evidence="1">
    <location>
        <begin position="282"/>
        <end position="309"/>
    </location>
</feature>
<feature type="region of interest" description="Disordered" evidence="1">
    <location>
        <begin position="957"/>
        <end position="1040"/>
    </location>
</feature>
<feature type="domain" description="DUF7892" evidence="2">
    <location>
        <begin position="421"/>
        <end position="576"/>
    </location>
</feature>
<evidence type="ECO:0000313" key="3">
    <source>
        <dbReference type="EMBL" id="KAF9869421.1"/>
    </source>
</evidence>
<protein>
    <recommendedName>
        <fullName evidence="2">DUF7892 domain-containing protein</fullName>
    </recommendedName>
</protein>
<dbReference type="RefSeq" id="XP_038738882.1">
    <property type="nucleotide sequence ID" value="XM_038895794.1"/>
</dbReference>
<organism evidence="3 4">
    <name type="scientific">Colletotrichum karsti</name>
    <dbReference type="NCBI Taxonomy" id="1095194"/>
    <lineage>
        <taxon>Eukaryota</taxon>
        <taxon>Fungi</taxon>
        <taxon>Dikarya</taxon>
        <taxon>Ascomycota</taxon>
        <taxon>Pezizomycotina</taxon>
        <taxon>Sordariomycetes</taxon>
        <taxon>Hypocreomycetidae</taxon>
        <taxon>Glomerellales</taxon>
        <taxon>Glomerellaceae</taxon>
        <taxon>Colletotrichum</taxon>
        <taxon>Colletotrichum boninense species complex</taxon>
    </lineage>
</organism>
<name>A0A9P6HW85_9PEZI</name>
<feature type="compositionally biased region" description="Basic and acidic residues" evidence="1">
    <location>
        <begin position="10"/>
        <end position="21"/>
    </location>
</feature>
<evidence type="ECO:0000313" key="4">
    <source>
        <dbReference type="Proteomes" id="UP000781932"/>
    </source>
</evidence>
<dbReference type="OrthoDB" id="2322499at2759"/>
<dbReference type="GeneID" id="62168868"/>
<proteinExistence type="predicted"/>
<feature type="region of interest" description="Disordered" evidence="1">
    <location>
        <begin position="1"/>
        <end position="21"/>
    </location>
</feature>
<sequence>MSQSKPPNVRHVDSQCRPEKTRDEAAALKALRRAEIERRAMLIEPPLPPNVLVHVPSFQAAIQITAPVDDNAWELLRPRLLAQRADAEERENEIIEKGQTTVVAASGSIPKEVTDKDWDDIQGPVRSRMARYADEMIRNTWGKGRKVNKENSPRFAAEVLLSVRARFYADVAEDAAAALAAGRQPQVDPPEGPFTQKLTLENMKWVFDMKIKAHTESYRKELFLCNGCDSNRFYGFEGVIQHYAAKHTKVLSVGNVVVHWRAEWPEEPPFNPNPRGSKNSRHGPSQQQHTKSSVPAHQDKNAFSSNGNVPHSLPPHPDSAGPALPPTYPFQHFDPYSPPPAYFVDGSFPRAPYSLGYGATGALQPPLAITSYGQYYSGAPEYPPTMVSPSLPVPNQHNGIGFHGQARPPYSAPQNMPYPRPYHAQLDDLAQNAKSVWNSLSSVKDLPGPLKVYVTIHQVLNRFESKYFEIPSLRMFNDGLSNHKEMRPVRNINGLLCRACTLGLGNAPYISHDRKSFSLPQLVNHFENRHVNAPSVESQSQSGLDWTQDMVLLPEMHEMSAFQTNLRSRGHQFNLVYGVAPWVFNLTKPDVSSKPQWLPASGYPHDSSSRQFEDTGPTYPTLPAGRDVMQPSWSDSDYAAETAATHQENHLHGGTDAVGCNTRPPAPHSSHWESGTARHSVSSRYGPHAEMNGRHHRDFPPGHRLYSSQGLSNEERNIVRGQIRAPEMHPTGSPIEPDRGYSMERGTRYHQSGQAEPVRPRPGPRQSSTIPQERLLGSDGSMTVADHSKVIRANQPDDFSLTAALESHLAQERDEPLRQQKSETSNPERQRVVRDLKHGRRSVPQDDRYQDVEHYHGSQARGRVEERYGRYETAEVFRGRYYPDSYGATELQRRAGPHFPDRLPDRREAEYLRTDENRSLPLRYEEAYEETYEIVHVRDAEGEYVIRRPILREREPSRMLHDDHYPAHPERNTHLPSRPDPVYDPPVHEGRPAARTPLTRMREHSAMHSRAAVDTLSHEEYDPRNPAPVGPPSVGRDYGR</sequence>
<reference evidence="3" key="1">
    <citation type="submission" date="2020-03" db="EMBL/GenBank/DDBJ databases">
        <authorList>
            <person name="He L."/>
        </authorList>
    </citation>
    <scope>NUCLEOTIDE SEQUENCE</scope>
    <source>
        <strain evidence="3">CkLH20</strain>
    </source>
</reference>
<feature type="compositionally biased region" description="Basic and acidic residues" evidence="1">
    <location>
        <begin position="810"/>
        <end position="836"/>
    </location>
</feature>
<feature type="region of interest" description="Disordered" evidence="1">
    <location>
        <begin position="810"/>
        <end position="845"/>
    </location>
</feature>
<dbReference type="EMBL" id="JAATWM020000072">
    <property type="protein sequence ID" value="KAF9869421.1"/>
    <property type="molecule type" value="Genomic_DNA"/>
</dbReference>
<accession>A0A9P6HW85</accession>
<dbReference type="Pfam" id="PF25422">
    <property type="entry name" value="DUF7892"/>
    <property type="match status" value="1"/>
</dbReference>
<comment type="caution">
    <text evidence="3">The sequence shown here is derived from an EMBL/GenBank/DDBJ whole genome shotgun (WGS) entry which is preliminary data.</text>
</comment>
<evidence type="ECO:0000259" key="2">
    <source>
        <dbReference type="Pfam" id="PF25422"/>
    </source>
</evidence>